<evidence type="ECO:0000313" key="3">
    <source>
        <dbReference type="Proteomes" id="UP000623467"/>
    </source>
</evidence>
<dbReference type="OrthoDB" id="3037742at2759"/>
<accession>A0A8H7CDT4</accession>
<name>A0A8H7CDT4_9AGAR</name>
<dbReference type="AlphaFoldDB" id="A0A8H7CDT4"/>
<keyword evidence="3" id="KW-1185">Reference proteome</keyword>
<dbReference type="EMBL" id="JACAZH010000051">
    <property type="protein sequence ID" value="KAF7333909.1"/>
    <property type="molecule type" value="Genomic_DNA"/>
</dbReference>
<feature type="region of interest" description="Disordered" evidence="1">
    <location>
        <begin position="124"/>
        <end position="158"/>
    </location>
</feature>
<dbReference type="Proteomes" id="UP000623467">
    <property type="component" value="Unassembled WGS sequence"/>
</dbReference>
<comment type="caution">
    <text evidence="2">The sequence shown here is derived from an EMBL/GenBank/DDBJ whole genome shotgun (WGS) entry which is preliminary data.</text>
</comment>
<proteinExistence type="predicted"/>
<organism evidence="2 3">
    <name type="scientific">Mycena sanguinolenta</name>
    <dbReference type="NCBI Taxonomy" id="230812"/>
    <lineage>
        <taxon>Eukaryota</taxon>
        <taxon>Fungi</taxon>
        <taxon>Dikarya</taxon>
        <taxon>Basidiomycota</taxon>
        <taxon>Agaricomycotina</taxon>
        <taxon>Agaricomycetes</taxon>
        <taxon>Agaricomycetidae</taxon>
        <taxon>Agaricales</taxon>
        <taxon>Marasmiineae</taxon>
        <taxon>Mycenaceae</taxon>
        <taxon>Mycena</taxon>
    </lineage>
</organism>
<reference evidence="2" key="1">
    <citation type="submission" date="2020-05" db="EMBL/GenBank/DDBJ databases">
        <title>Mycena genomes resolve the evolution of fungal bioluminescence.</title>
        <authorList>
            <person name="Tsai I.J."/>
        </authorList>
    </citation>
    <scope>NUCLEOTIDE SEQUENCE</scope>
    <source>
        <strain evidence="2">160909Yilan</strain>
    </source>
</reference>
<evidence type="ECO:0000256" key="1">
    <source>
        <dbReference type="SAM" id="MobiDB-lite"/>
    </source>
</evidence>
<gene>
    <name evidence="2" type="ORF">MSAN_02403700</name>
</gene>
<evidence type="ECO:0000313" key="2">
    <source>
        <dbReference type="EMBL" id="KAF7333909.1"/>
    </source>
</evidence>
<protein>
    <submittedName>
        <fullName evidence="2">Uncharacterized protein</fullName>
    </submittedName>
</protein>
<sequence length="466" mass="51719">MNAHSPLVSSRVRGKFGDSEGFKKPEWLFPSRGFCSPRPELGPFRISDRTSLEIAGFPAGPATICHRTITTRDYVTRLRLCLPPLTMSIALHGDSGLSDFGTTQAYISSAIRIRSPISATPAAAKEGIRVSPAPKSQAASNPTAIPAVPAQPTPEEETSAAVLQRVNEILINLRSSSPDSHPAQFDNVELATWHVLQNDHVESLDCKLEYLYPEKLVIVTYPSGVHESYNILLKPIADLADHPSGSFIVDTNRDIRLLSQSPRTDLATKVDKCLDHPGVDAVICFEITSKKFKMPGRPPPPKHQLAPAFFEPVLQPRRLLGPVTFLELNWGQVDNISLTIHHRNGSQEHFERLAPVDGNLGDEDLLERQDDVNIAFAKLIGKVMSMDLYREALKGQTFGLNWDKFYVALDTRLMADAYDHYVDWMARYQTVAPFLKRRLSSGEGAGVTEGEDLVNTVTRRSKKHKQ</sequence>